<dbReference type="PROSITE" id="PS51257">
    <property type="entry name" value="PROKAR_LIPOPROTEIN"/>
    <property type="match status" value="1"/>
</dbReference>
<evidence type="ECO:0000256" key="1">
    <source>
        <dbReference type="SAM" id="SignalP"/>
    </source>
</evidence>
<dbReference type="EMBL" id="CADCTV010000091">
    <property type="protein sequence ID" value="CAA9300013.1"/>
    <property type="molecule type" value="Genomic_DNA"/>
</dbReference>
<organism evidence="2">
    <name type="scientific">uncultured Gemmatimonadota bacterium</name>
    <dbReference type="NCBI Taxonomy" id="203437"/>
    <lineage>
        <taxon>Bacteria</taxon>
        <taxon>Pseudomonadati</taxon>
        <taxon>Gemmatimonadota</taxon>
        <taxon>environmental samples</taxon>
    </lineage>
</organism>
<feature type="chain" id="PRO_5026841314" evidence="1">
    <location>
        <begin position="27"/>
        <end position="411"/>
    </location>
</feature>
<dbReference type="Gene3D" id="2.120.10.10">
    <property type="match status" value="2"/>
</dbReference>
<dbReference type="InterPro" id="IPR036278">
    <property type="entry name" value="Sialidase_sf"/>
</dbReference>
<reference evidence="2" key="1">
    <citation type="submission" date="2020-02" db="EMBL/GenBank/DDBJ databases">
        <authorList>
            <person name="Meier V. D."/>
        </authorList>
    </citation>
    <scope>NUCLEOTIDE SEQUENCE</scope>
    <source>
        <strain evidence="2">AVDCRST_MAG89</strain>
    </source>
</reference>
<dbReference type="AlphaFoldDB" id="A0A6J4KAS1"/>
<accession>A0A6J4KAS1</accession>
<gene>
    <name evidence="2" type="ORF">AVDCRST_MAG89-398</name>
</gene>
<dbReference type="SUPFAM" id="SSF50939">
    <property type="entry name" value="Sialidases"/>
    <property type="match status" value="1"/>
</dbReference>
<name>A0A6J4KAS1_9BACT</name>
<proteinExistence type="predicted"/>
<evidence type="ECO:0000313" key="2">
    <source>
        <dbReference type="EMBL" id="CAA9300013.1"/>
    </source>
</evidence>
<sequence length="411" mass="43332">MRAHPSIPVLLALALAACGGSGDAKPADTTVRVQVIPAPAAPGSGEPNLSVAPDGRVYMSWIEPGPDSTHALRFSVLEGGGWSAPRTIAQGRDWFVNWADFPSLAPLPGGRMAAHWLQKSGSGKYAYDVRVAVSGDGGATWRQGVVPHRDGTASEHGFVSMWQQGDSLGLVWLDGRKYGASAEEHAPGNEMTLHYTTVAHDGRPAPEREIDGRVCDCCQTGAAMTSSGPLVVYRDRSPGEIRDIYYTRMVNGAWTEGRPVHADGWKIDACPVNGPQAAADGNRVAVAWYTAARDSQQVKVAFSADAGATFGPPVRVDGGNPEGRVDVLMLDGGAALVSWMERAAGKGVEVRVRRVEADGRVGAPRTVTTSSATRSSGFPRMVRAGNELVMAWTAAGEPSTVNAARMPLPAD</sequence>
<keyword evidence="1" id="KW-0732">Signal</keyword>
<feature type="signal peptide" evidence="1">
    <location>
        <begin position="1"/>
        <end position="26"/>
    </location>
</feature>
<dbReference type="CDD" id="cd15482">
    <property type="entry name" value="Sialidase_non-viral"/>
    <property type="match status" value="1"/>
</dbReference>
<protein>
    <submittedName>
        <fullName evidence="2">BNR repeat</fullName>
    </submittedName>
</protein>